<gene>
    <name evidence="1" type="ORF">O6H91_19G073400</name>
</gene>
<organism evidence="1 2">
    <name type="scientific">Diphasiastrum complanatum</name>
    <name type="common">Issler's clubmoss</name>
    <name type="synonym">Lycopodium complanatum</name>
    <dbReference type="NCBI Taxonomy" id="34168"/>
    <lineage>
        <taxon>Eukaryota</taxon>
        <taxon>Viridiplantae</taxon>
        <taxon>Streptophyta</taxon>
        <taxon>Embryophyta</taxon>
        <taxon>Tracheophyta</taxon>
        <taxon>Lycopodiopsida</taxon>
        <taxon>Lycopodiales</taxon>
        <taxon>Lycopodiaceae</taxon>
        <taxon>Lycopodioideae</taxon>
        <taxon>Diphasiastrum</taxon>
    </lineage>
</organism>
<evidence type="ECO:0000313" key="2">
    <source>
        <dbReference type="Proteomes" id="UP001162992"/>
    </source>
</evidence>
<comment type="caution">
    <text evidence="1">The sequence shown here is derived from an EMBL/GenBank/DDBJ whole genome shotgun (WGS) entry which is preliminary data.</text>
</comment>
<dbReference type="EMBL" id="CM055110">
    <property type="protein sequence ID" value="KAJ7521896.1"/>
    <property type="molecule type" value="Genomic_DNA"/>
</dbReference>
<accession>A0ACC2AWL7</accession>
<reference evidence="2" key="1">
    <citation type="journal article" date="2024" name="Proc. Natl. Acad. Sci. U.S.A.">
        <title>Extraordinary preservation of gene collinearity over three hundred million years revealed in homosporous lycophytes.</title>
        <authorList>
            <person name="Li C."/>
            <person name="Wickell D."/>
            <person name="Kuo L.Y."/>
            <person name="Chen X."/>
            <person name="Nie B."/>
            <person name="Liao X."/>
            <person name="Peng D."/>
            <person name="Ji J."/>
            <person name="Jenkins J."/>
            <person name="Williams M."/>
            <person name="Shu S."/>
            <person name="Plott C."/>
            <person name="Barry K."/>
            <person name="Rajasekar S."/>
            <person name="Grimwood J."/>
            <person name="Han X."/>
            <person name="Sun S."/>
            <person name="Hou Z."/>
            <person name="He W."/>
            <person name="Dai G."/>
            <person name="Sun C."/>
            <person name="Schmutz J."/>
            <person name="Leebens-Mack J.H."/>
            <person name="Li F.W."/>
            <person name="Wang L."/>
        </authorList>
    </citation>
    <scope>NUCLEOTIDE SEQUENCE [LARGE SCALE GENOMIC DNA]</scope>
    <source>
        <strain evidence="2">cv. PW_Plant_1</strain>
    </source>
</reference>
<name>A0ACC2AWL7_DIPCM</name>
<dbReference type="Proteomes" id="UP001162992">
    <property type="component" value="Chromosome 19"/>
</dbReference>
<keyword evidence="2" id="KW-1185">Reference proteome</keyword>
<evidence type="ECO:0000313" key="1">
    <source>
        <dbReference type="EMBL" id="KAJ7521896.1"/>
    </source>
</evidence>
<sequence>MMESLVFLLLLVLLPSYIIALTACSSLEEFPGWMGETHSVKSKTGIDLSRTAQTLGVAIDPSRVTQLSWNPRAFLYKGFLTDEECDHLIRLAKDKLQKSMVADNDSGKSVLSEIRTSSGMFLSKGQDEVVARIEDKIAAWTFFPKENGEAIQVLKYQHGEKYEPHYDYFHDKLNQALGGHRIATVLMYLSNVVKGGETVFPASTEDSQYKDDSWSDCGKRGVAVKPRKGDALLFFSLFPNATPDESSLHSGCPVIEGEKWSATKWIHVASFEKPKSNTHVCEDGHHQCGEWAAVGECTKNPAYMVGTPEWPGSCRKSCKVCETNLQTT</sequence>
<protein>
    <submittedName>
        <fullName evidence="1">Uncharacterized protein</fullName>
    </submittedName>
</protein>
<proteinExistence type="predicted"/>